<feature type="domain" description="Histidine kinase/HSP90-like ATPase" evidence="10">
    <location>
        <begin position="83"/>
        <end position="241"/>
    </location>
</feature>
<dbReference type="HAMAP" id="MF_00505">
    <property type="entry name" value="HSP90"/>
    <property type="match status" value="1"/>
</dbReference>
<gene>
    <name evidence="11" type="ORF">CBRE1094_LOCUS18229</name>
</gene>
<dbReference type="EMBL" id="HBGU01033354">
    <property type="protein sequence ID" value="CAD9457071.1"/>
    <property type="molecule type" value="Transcribed_RNA"/>
</dbReference>
<evidence type="ECO:0000256" key="2">
    <source>
        <dbReference type="ARBA" id="ARBA00008239"/>
    </source>
</evidence>
<dbReference type="FunFam" id="3.30.565.10:FF:000009">
    <property type="entry name" value="Molecular chaperone HtpG"/>
    <property type="match status" value="1"/>
</dbReference>
<organism evidence="11">
    <name type="scientific">Haptolina brevifila</name>
    <dbReference type="NCBI Taxonomy" id="156173"/>
    <lineage>
        <taxon>Eukaryota</taxon>
        <taxon>Haptista</taxon>
        <taxon>Haptophyta</taxon>
        <taxon>Prymnesiophyceae</taxon>
        <taxon>Prymnesiales</taxon>
        <taxon>Prymnesiaceae</taxon>
        <taxon>Haptolina</taxon>
    </lineage>
</organism>
<dbReference type="InterPro" id="IPR019805">
    <property type="entry name" value="Heat_shock_protein_90_CS"/>
</dbReference>
<dbReference type="Gene3D" id="3.40.50.11260">
    <property type="match status" value="1"/>
</dbReference>
<evidence type="ECO:0000256" key="6">
    <source>
        <dbReference type="ARBA" id="ARBA00023016"/>
    </source>
</evidence>
<feature type="binding site" evidence="8">
    <location>
        <begin position="156"/>
        <end position="157"/>
    </location>
    <ligand>
        <name>ATP</name>
        <dbReference type="ChEBI" id="CHEBI:30616"/>
    </ligand>
</feature>
<dbReference type="Gene3D" id="1.20.120.790">
    <property type="entry name" value="Heat shock protein 90, C-terminal domain"/>
    <property type="match status" value="1"/>
</dbReference>
<feature type="binding site" evidence="8">
    <location>
        <position position="381"/>
    </location>
    <ligand>
        <name>ATP</name>
        <dbReference type="ChEBI" id="CHEBI:30616"/>
    </ligand>
</feature>
<dbReference type="Gene3D" id="3.30.230.80">
    <property type="match status" value="1"/>
</dbReference>
<dbReference type="GO" id="GO:0051082">
    <property type="term" value="F:unfolded protein binding"/>
    <property type="evidence" value="ECO:0007669"/>
    <property type="project" value="InterPro"/>
</dbReference>
<dbReference type="InterPro" id="IPR003594">
    <property type="entry name" value="HATPase_dom"/>
</dbReference>
<dbReference type="Gene3D" id="3.30.565.10">
    <property type="entry name" value="Histidine kinase-like ATPase, C-terminal domain"/>
    <property type="match status" value="1"/>
</dbReference>
<dbReference type="InterPro" id="IPR001404">
    <property type="entry name" value="Hsp90_fam"/>
</dbReference>
<keyword evidence="5 8" id="KW-0067">ATP-binding</keyword>
<dbReference type="PROSITE" id="PS00298">
    <property type="entry name" value="HSP90"/>
    <property type="match status" value="1"/>
</dbReference>
<feature type="binding site" evidence="8">
    <location>
        <position position="231"/>
    </location>
    <ligand>
        <name>ATP</name>
        <dbReference type="ChEBI" id="CHEBI:30616"/>
    </ligand>
</feature>
<evidence type="ECO:0000256" key="1">
    <source>
        <dbReference type="ARBA" id="ARBA00004496"/>
    </source>
</evidence>
<keyword evidence="6" id="KW-0346">Stress response</keyword>
<keyword evidence="7" id="KW-0143">Chaperone</keyword>
<dbReference type="GO" id="GO:0005524">
    <property type="term" value="F:ATP binding"/>
    <property type="evidence" value="ECO:0007669"/>
    <property type="project" value="UniProtKB-KW"/>
</dbReference>
<keyword evidence="3" id="KW-0963">Cytoplasm</keyword>
<dbReference type="FunFam" id="3.30.230.80:FF:000004">
    <property type="entry name" value="Heat shock protein 75 kDa"/>
    <property type="match status" value="1"/>
</dbReference>
<dbReference type="PANTHER" id="PTHR11528">
    <property type="entry name" value="HEAT SHOCK PROTEIN 90 FAMILY MEMBER"/>
    <property type="match status" value="1"/>
</dbReference>
<name>A0A7S2DKB0_9EUKA</name>
<proteinExistence type="inferred from homology"/>
<dbReference type="Pfam" id="PF13589">
    <property type="entry name" value="HATPase_c_3"/>
    <property type="match status" value="1"/>
</dbReference>
<feature type="binding site" evidence="8">
    <location>
        <begin position="181"/>
        <end position="186"/>
    </location>
    <ligand>
        <name>ATP</name>
        <dbReference type="ChEBI" id="CHEBI:30616"/>
    </ligand>
</feature>
<dbReference type="NCBIfam" id="NF003555">
    <property type="entry name" value="PRK05218.1"/>
    <property type="match status" value="1"/>
</dbReference>
<sequence>MRSLLRLTSHRRTLPTLMRAPRSGLPRLLSTAAEGASSTAAAEEEPAAPAQPQAASVGKAESLEFQAETKKLLNIVANSLYTDKEVFLRELVSNASDALEKRRYASLTGEGSDGDGPEMRIAITTDKDANTLTIQDTGIGMSRDDLMQNLGTIARSGTKSFAQQLQEQNVGGDAAANVIGQFGVGFYAVFMVADEVTVYSRKHGEDQAHCWRSTGDGAYELSEASGVEPGTKIVMKLKTDESKYSQRFQIEQNIRKYSNFVGFPVTVDGDHVNTLDALWMKSKNEVSEEQHAEFYRYVAQSFDDPRYTLHFNADAPVSIRALFYVPQTHMEKWGMARQDVGVHLYSRKVLIQSRCETLLPEWMRFFKGVVDSEDLPLNISRETMQDSALMRKLSSVLAKRGVKFLQERAKMDNEVYLQFYAEFGQFLKEGVYTDFDNRHEIAKLLRFESSRAEAGELISMDDYVGRMAPEQNDEIYWLLAPSRDSALSSAYMESFKAKGVEVLLLYSTVDEFVMTNLMNYGGKSLVSAEVAKLDVDAADSSALSEEAAKALQEWMPSVVEGVKEVRLSSRLVDSPAIIVGHESSSMRRMMTMVESGRAPTLPPQTLEINASHPIITSLAAAQQSSPELATMVANQLFSNALISAGLLDDPRTMLPNVNALLSTVLQRSSSSEPVMAKEPTEAASEQPSAAQDTK</sequence>
<evidence type="ECO:0000256" key="9">
    <source>
        <dbReference type="SAM" id="MobiDB-lite"/>
    </source>
</evidence>
<comment type="subcellular location">
    <subcellularLocation>
        <location evidence="1">Cytoplasm</location>
    </subcellularLocation>
</comment>
<dbReference type="PIRSF" id="PIRSF002583">
    <property type="entry name" value="Hsp90"/>
    <property type="match status" value="1"/>
</dbReference>
<dbReference type="SUPFAM" id="SSF54211">
    <property type="entry name" value="Ribosomal protein S5 domain 2-like"/>
    <property type="match status" value="1"/>
</dbReference>
<evidence type="ECO:0000256" key="5">
    <source>
        <dbReference type="ARBA" id="ARBA00022840"/>
    </source>
</evidence>
<evidence type="ECO:0000256" key="4">
    <source>
        <dbReference type="ARBA" id="ARBA00022741"/>
    </source>
</evidence>
<feature type="binding site" evidence="8">
    <location>
        <position position="136"/>
    </location>
    <ligand>
        <name>ATP</name>
        <dbReference type="ChEBI" id="CHEBI:30616"/>
    </ligand>
</feature>
<feature type="binding site" evidence="8">
    <location>
        <position position="141"/>
    </location>
    <ligand>
        <name>ATP</name>
        <dbReference type="ChEBI" id="CHEBI:30616"/>
    </ligand>
</feature>
<comment type="similarity">
    <text evidence="2">Belongs to the heat shock protein 90 family.</text>
</comment>
<protein>
    <recommendedName>
        <fullName evidence="10">Histidine kinase/HSP90-like ATPase domain-containing protein</fullName>
    </recommendedName>
</protein>
<feature type="region of interest" description="Disordered" evidence="9">
    <location>
        <begin position="668"/>
        <end position="694"/>
    </location>
</feature>
<evidence type="ECO:0000256" key="7">
    <source>
        <dbReference type="ARBA" id="ARBA00023186"/>
    </source>
</evidence>
<dbReference type="CDD" id="cd16927">
    <property type="entry name" value="HATPase_Hsp90-like"/>
    <property type="match status" value="1"/>
</dbReference>
<evidence type="ECO:0000256" key="3">
    <source>
        <dbReference type="ARBA" id="ARBA00022490"/>
    </source>
</evidence>
<feature type="binding site" evidence="8">
    <location>
        <position position="90"/>
    </location>
    <ligand>
        <name>ATP</name>
        <dbReference type="ChEBI" id="CHEBI:30616"/>
    </ligand>
</feature>
<dbReference type="InterPro" id="IPR020575">
    <property type="entry name" value="Hsp90_N"/>
</dbReference>
<evidence type="ECO:0000256" key="8">
    <source>
        <dbReference type="PIRSR" id="PIRSR002583-1"/>
    </source>
</evidence>
<dbReference type="InterPro" id="IPR036890">
    <property type="entry name" value="HATPase_C_sf"/>
</dbReference>
<dbReference type="Pfam" id="PF00183">
    <property type="entry name" value="HSP90"/>
    <property type="match status" value="1"/>
</dbReference>
<dbReference type="PRINTS" id="PR00775">
    <property type="entry name" value="HEATSHOCK90"/>
</dbReference>
<keyword evidence="4 8" id="KW-0547">Nucleotide-binding</keyword>
<dbReference type="GO" id="GO:0005737">
    <property type="term" value="C:cytoplasm"/>
    <property type="evidence" value="ECO:0007669"/>
    <property type="project" value="UniProtKB-SubCell"/>
</dbReference>
<feature type="region of interest" description="Disordered" evidence="9">
    <location>
        <begin position="31"/>
        <end position="55"/>
    </location>
</feature>
<dbReference type="SUPFAM" id="SSF110942">
    <property type="entry name" value="HSP90 C-terminal domain"/>
    <property type="match status" value="1"/>
</dbReference>
<feature type="binding site" evidence="8">
    <location>
        <position position="94"/>
    </location>
    <ligand>
        <name>ATP</name>
        <dbReference type="ChEBI" id="CHEBI:30616"/>
    </ligand>
</feature>
<accession>A0A7S2DKB0</accession>
<evidence type="ECO:0000259" key="10">
    <source>
        <dbReference type="SMART" id="SM00387"/>
    </source>
</evidence>
<dbReference type="InterPro" id="IPR037196">
    <property type="entry name" value="HSP90_C"/>
</dbReference>
<evidence type="ECO:0000313" key="11">
    <source>
        <dbReference type="EMBL" id="CAD9457071.1"/>
    </source>
</evidence>
<dbReference type="InterPro" id="IPR020568">
    <property type="entry name" value="Ribosomal_Su5_D2-typ_SF"/>
</dbReference>
<feature type="binding site" evidence="8">
    <location>
        <position position="149"/>
    </location>
    <ligand>
        <name>ATP</name>
        <dbReference type="ChEBI" id="CHEBI:30616"/>
    </ligand>
</feature>
<dbReference type="GO" id="GO:0140662">
    <property type="term" value="F:ATP-dependent protein folding chaperone"/>
    <property type="evidence" value="ECO:0007669"/>
    <property type="project" value="InterPro"/>
</dbReference>
<reference evidence="11" key="1">
    <citation type="submission" date="2021-01" db="EMBL/GenBank/DDBJ databases">
        <authorList>
            <person name="Corre E."/>
            <person name="Pelletier E."/>
            <person name="Niang G."/>
            <person name="Scheremetjew M."/>
            <person name="Finn R."/>
            <person name="Kale V."/>
            <person name="Holt S."/>
            <person name="Cochrane G."/>
            <person name="Meng A."/>
            <person name="Brown T."/>
            <person name="Cohen L."/>
        </authorList>
    </citation>
    <scope>NUCLEOTIDE SEQUENCE</scope>
    <source>
        <strain evidence="11">UTEX LB 985</strain>
    </source>
</reference>
<dbReference type="SMART" id="SM00387">
    <property type="entry name" value="HATPase_c"/>
    <property type="match status" value="1"/>
</dbReference>
<feature type="compositionally biased region" description="Polar residues" evidence="9">
    <location>
        <begin position="683"/>
        <end position="694"/>
    </location>
</feature>
<dbReference type="GO" id="GO:0016887">
    <property type="term" value="F:ATP hydrolysis activity"/>
    <property type="evidence" value="ECO:0007669"/>
    <property type="project" value="InterPro"/>
</dbReference>
<dbReference type="SUPFAM" id="SSF55874">
    <property type="entry name" value="ATPase domain of HSP90 chaperone/DNA topoisomerase II/histidine kinase"/>
    <property type="match status" value="1"/>
</dbReference>
<dbReference type="AlphaFoldDB" id="A0A7S2DKB0"/>